<sequence>QEREFDMVVALHTQGQEIYWNYRGYEPAQSERIARRLAKAAGYKPVKLGGSDAGFKDWFIHDFRKPGFTVEVGLGSNPLPIDSFPDLYDELRPLLLAAVEAVAQEEI</sequence>
<organism evidence="1 2">
    <name type="scientific">Paenibacillus sepulcri</name>
    <dbReference type="NCBI Taxonomy" id="359917"/>
    <lineage>
        <taxon>Bacteria</taxon>
        <taxon>Bacillati</taxon>
        <taxon>Bacillota</taxon>
        <taxon>Bacilli</taxon>
        <taxon>Bacillales</taxon>
        <taxon>Paenibacillaceae</taxon>
        <taxon>Paenibacillus</taxon>
    </lineage>
</organism>
<feature type="non-terminal residue" evidence="1">
    <location>
        <position position="1"/>
    </location>
</feature>
<name>A0ABS7C8I9_9BACL</name>
<evidence type="ECO:0000313" key="2">
    <source>
        <dbReference type="Proteomes" id="UP001519887"/>
    </source>
</evidence>
<protein>
    <submittedName>
        <fullName evidence="1">Peptidase M14</fullName>
    </submittedName>
</protein>
<accession>A0ABS7C8I9</accession>
<gene>
    <name evidence="1" type="ORF">K0U00_24635</name>
</gene>
<keyword evidence="2" id="KW-1185">Reference proteome</keyword>
<dbReference type="Proteomes" id="UP001519887">
    <property type="component" value="Unassembled WGS sequence"/>
</dbReference>
<evidence type="ECO:0000313" key="1">
    <source>
        <dbReference type="EMBL" id="MBW7457232.1"/>
    </source>
</evidence>
<comment type="caution">
    <text evidence="1">The sequence shown here is derived from an EMBL/GenBank/DDBJ whole genome shotgun (WGS) entry which is preliminary data.</text>
</comment>
<reference evidence="1 2" key="1">
    <citation type="submission" date="2021-07" db="EMBL/GenBank/DDBJ databases">
        <title>Paenibacillus radiodurans sp. nov., isolated from the southeastern edge of Tengger Desert.</title>
        <authorList>
            <person name="Zhang G."/>
        </authorList>
    </citation>
    <scope>NUCLEOTIDE SEQUENCE [LARGE SCALE GENOMIC DNA]</scope>
    <source>
        <strain evidence="1 2">CCM 7311</strain>
    </source>
</reference>
<dbReference type="Gene3D" id="3.40.630.10">
    <property type="entry name" value="Zn peptidases"/>
    <property type="match status" value="1"/>
</dbReference>
<proteinExistence type="predicted"/>
<dbReference type="SUPFAM" id="SSF53187">
    <property type="entry name" value="Zn-dependent exopeptidases"/>
    <property type="match status" value="1"/>
</dbReference>
<dbReference type="EMBL" id="JAHZIK010000789">
    <property type="protein sequence ID" value="MBW7457232.1"/>
    <property type="molecule type" value="Genomic_DNA"/>
</dbReference>